<dbReference type="Proteomes" id="UP000036681">
    <property type="component" value="Unplaced"/>
</dbReference>
<proteinExistence type="predicted"/>
<name>A0A0M3IEA4_ASCLU</name>
<dbReference type="WBParaSite" id="ALUE_0001641701-mRNA-1">
    <property type="protein sequence ID" value="ALUE_0001641701-mRNA-1"/>
    <property type="gene ID" value="ALUE_0001641701"/>
</dbReference>
<keyword evidence="1" id="KW-1185">Reference proteome</keyword>
<evidence type="ECO:0000313" key="1">
    <source>
        <dbReference type="Proteomes" id="UP000036681"/>
    </source>
</evidence>
<accession>A0A0M3IEA4</accession>
<sequence length="60" mass="6647">MFGINARISCKSVSPSFPYPSQSFPVALTRSIQLRGREVLASFPDFESIFCEAVFTVSRA</sequence>
<dbReference type="AlphaFoldDB" id="A0A0M3IEA4"/>
<protein>
    <submittedName>
        <fullName evidence="2">Uncharacterized protein</fullName>
    </submittedName>
</protein>
<evidence type="ECO:0000313" key="2">
    <source>
        <dbReference type="WBParaSite" id="ALUE_0001641701-mRNA-1"/>
    </source>
</evidence>
<reference evidence="2" key="1">
    <citation type="submission" date="2017-02" db="UniProtKB">
        <authorList>
            <consortium name="WormBaseParasite"/>
        </authorList>
    </citation>
    <scope>IDENTIFICATION</scope>
</reference>
<organism evidence="1 2">
    <name type="scientific">Ascaris lumbricoides</name>
    <name type="common">Giant roundworm</name>
    <dbReference type="NCBI Taxonomy" id="6252"/>
    <lineage>
        <taxon>Eukaryota</taxon>
        <taxon>Metazoa</taxon>
        <taxon>Ecdysozoa</taxon>
        <taxon>Nematoda</taxon>
        <taxon>Chromadorea</taxon>
        <taxon>Rhabditida</taxon>
        <taxon>Spirurina</taxon>
        <taxon>Ascaridomorpha</taxon>
        <taxon>Ascaridoidea</taxon>
        <taxon>Ascarididae</taxon>
        <taxon>Ascaris</taxon>
    </lineage>
</organism>